<dbReference type="GO" id="GO:0004312">
    <property type="term" value="F:fatty acid synthase activity"/>
    <property type="evidence" value="ECO:0007669"/>
    <property type="project" value="TreeGrafter"/>
</dbReference>
<dbReference type="Gene3D" id="3.90.180.10">
    <property type="entry name" value="Medium-chain alcohol dehydrogenases, catalytic domain"/>
    <property type="match status" value="1"/>
</dbReference>
<evidence type="ECO:0000256" key="1">
    <source>
        <dbReference type="ARBA" id="ARBA00022450"/>
    </source>
</evidence>
<evidence type="ECO:0000256" key="6">
    <source>
        <dbReference type="ARBA" id="ARBA00023268"/>
    </source>
</evidence>
<dbReference type="OrthoDB" id="329835at2759"/>
<dbReference type="PROSITE" id="PS52004">
    <property type="entry name" value="KS3_2"/>
    <property type="match status" value="1"/>
</dbReference>
<keyword evidence="6" id="KW-0511">Multifunctional enzyme</keyword>
<dbReference type="PANTHER" id="PTHR43775:SF50">
    <property type="entry name" value="HIGHLY REDUCING POLYKETIDE SYNTHASE SRDA"/>
    <property type="match status" value="1"/>
</dbReference>
<dbReference type="InterPro" id="IPR013149">
    <property type="entry name" value="ADH-like_C"/>
</dbReference>
<dbReference type="InterPro" id="IPR014043">
    <property type="entry name" value="Acyl_transferase_dom"/>
</dbReference>
<keyword evidence="2" id="KW-0597">Phosphoprotein</keyword>
<gene>
    <name evidence="12" type="ORF">TASIC1_0012010300</name>
</gene>
<feature type="active site" description="Proton acceptor; for dehydratase activity" evidence="8">
    <location>
        <position position="1006"/>
    </location>
</feature>
<evidence type="ECO:0000256" key="5">
    <source>
        <dbReference type="ARBA" id="ARBA00023002"/>
    </source>
</evidence>
<dbReference type="SMART" id="SM00829">
    <property type="entry name" value="PKS_ER"/>
    <property type="match status" value="1"/>
</dbReference>
<dbReference type="GO" id="GO:0044550">
    <property type="term" value="P:secondary metabolite biosynthetic process"/>
    <property type="evidence" value="ECO:0007669"/>
    <property type="project" value="TreeGrafter"/>
</dbReference>
<comment type="caution">
    <text evidence="12">The sequence shown here is derived from an EMBL/GenBank/DDBJ whole genome shotgun (WGS) entry which is preliminary data.</text>
</comment>
<dbReference type="GO" id="GO:0004315">
    <property type="term" value="F:3-oxoacyl-[acyl-carrier-protein] synthase activity"/>
    <property type="evidence" value="ECO:0007669"/>
    <property type="project" value="InterPro"/>
</dbReference>
<dbReference type="InterPro" id="IPR056501">
    <property type="entry name" value="NAD-bd_HRPKS_sdrA"/>
</dbReference>
<evidence type="ECO:0000256" key="4">
    <source>
        <dbReference type="ARBA" id="ARBA00022857"/>
    </source>
</evidence>
<dbReference type="CDD" id="cd00833">
    <property type="entry name" value="PKS"/>
    <property type="match status" value="1"/>
</dbReference>
<dbReference type="Gene3D" id="3.40.50.720">
    <property type="entry name" value="NAD(P)-binding Rossmann-like Domain"/>
    <property type="match status" value="2"/>
</dbReference>
<dbReference type="SMART" id="SM00827">
    <property type="entry name" value="PKS_AT"/>
    <property type="match status" value="1"/>
</dbReference>
<reference evidence="12 13" key="1">
    <citation type="submission" date="2020-07" db="EMBL/GenBank/DDBJ databases">
        <title>Trichoderma asperellum IC-1 whole genome shotgun sequence.</title>
        <authorList>
            <person name="Kanamasa S."/>
            <person name="Takahashi H."/>
        </authorList>
    </citation>
    <scope>NUCLEOTIDE SEQUENCE [LARGE SCALE GENOMIC DNA]</scope>
    <source>
        <strain evidence="12 13">IC-1</strain>
    </source>
</reference>
<dbReference type="Pfam" id="PF16197">
    <property type="entry name" value="KAsynt_C_assoc"/>
    <property type="match status" value="1"/>
</dbReference>
<dbReference type="InterPro" id="IPR057326">
    <property type="entry name" value="KR_dom"/>
</dbReference>
<keyword evidence="1" id="KW-0596">Phosphopantetheine</keyword>
<dbReference type="InterPro" id="IPR049900">
    <property type="entry name" value="PKS_mFAS_DH"/>
</dbReference>
<dbReference type="Gene3D" id="3.40.366.10">
    <property type="entry name" value="Malonyl-Coenzyme A Acyl Carrier Protein, domain 2"/>
    <property type="match status" value="1"/>
</dbReference>
<dbReference type="CDD" id="cd05274">
    <property type="entry name" value="KR_FAS_SDR_x"/>
    <property type="match status" value="1"/>
</dbReference>
<feature type="domain" description="Ketosynthase family 3 (KS3)" evidence="10">
    <location>
        <begin position="52"/>
        <end position="474"/>
    </location>
</feature>
<dbReference type="SUPFAM" id="SSF50129">
    <property type="entry name" value="GroES-like"/>
    <property type="match status" value="1"/>
</dbReference>
<dbReference type="Pfam" id="PF00109">
    <property type="entry name" value="ketoacyl-synt"/>
    <property type="match status" value="1"/>
</dbReference>
<dbReference type="InterPro" id="IPR013968">
    <property type="entry name" value="PKS_KR"/>
</dbReference>
<dbReference type="Pfam" id="PF21089">
    <property type="entry name" value="PKS_DH_N"/>
    <property type="match status" value="1"/>
</dbReference>
<dbReference type="Pfam" id="PF14765">
    <property type="entry name" value="PS-DH"/>
    <property type="match status" value="1"/>
</dbReference>
<dbReference type="SMART" id="SM00822">
    <property type="entry name" value="PKS_KR"/>
    <property type="match status" value="1"/>
</dbReference>
<dbReference type="PANTHER" id="PTHR43775">
    <property type="entry name" value="FATTY ACID SYNTHASE"/>
    <property type="match status" value="1"/>
</dbReference>
<dbReference type="InterPro" id="IPR016036">
    <property type="entry name" value="Malonyl_transacylase_ACP-bd"/>
</dbReference>
<evidence type="ECO:0000313" key="12">
    <source>
        <dbReference type="EMBL" id="GFP59100.1"/>
    </source>
</evidence>
<dbReference type="SUPFAM" id="SSF51735">
    <property type="entry name" value="NAD(P)-binding Rossmann-fold domains"/>
    <property type="match status" value="2"/>
</dbReference>
<dbReference type="Pfam" id="PF23114">
    <property type="entry name" value="NAD-bd_HRPKS_sdrA"/>
    <property type="match status" value="1"/>
</dbReference>
<dbReference type="Pfam" id="PF08240">
    <property type="entry name" value="ADH_N"/>
    <property type="match status" value="1"/>
</dbReference>
<dbReference type="InterPro" id="IPR020843">
    <property type="entry name" value="ER"/>
</dbReference>
<dbReference type="InterPro" id="IPR050091">
    <property type="entry name" value="PKS_NRPS_Biosynth_Enz"/>
</dbReference>
<keyword evidence="3" id="KW-0808">Transferase</keyword>
<dbReference type="Gene3D" id="3.10.129.110">
    <property type="entry name" value="Polyketide synthase dehydratase"/>
    <property type="match status" value="1"/>
</dbReference>
<protein>
    <submittedName>
        <fullName evidence="12">Highly reducing polyketide synthase virA</fullName>
    </submittedName>
</protein>
<dbReference type="SUPFAM" id="SSF53901">
    <property type="entry name" value="Thiolase-like"/>
    <property type="match status" value="1"/>
</dbReference>
<dbReference type="InterPro" id="IPR013154">
    <property type="entry name" value="ADH-like_N"/>
</dbReference>
<evidence type="ECO:0000256" key="2">
    <source>
        <dbReference type="ARBA" id="ARBA00022553"/>
    </source>
</evidence>
<dbReference type="InterPro" id="IPR001227">
    <property type="entry name" value="Ac_transferase_dom_sf"/>
</dbReference>
<dbReference type="GO" id="GO:0006633">
    <property type="term" value="P:fatty acid biosynthetic process"/>
    <property type="evidence" value="ECO:0007669"/>
    <property type="project" value="InterPro"/>
</dbReference>
<dbReference type="Pfam" id="PF00107">
    <property type="entry name" value="ADH_zinc_N"/>
    <property type="match status" value="1"/>
</dbReference>
<dbReference type="InterPro" id="IPR014031">
    <property type="entry name" value="Ketoacyl_synth_C"/>
</dbReference>
<dbReference type="Pfam" id="PF00698">
    <property type="entry name" value="Acyl_transf_1"/>
    <property type="match status" value="1"/>
</dbReference>
<dbReference type="SMART" id="SM00825">
    <property type="entry name" value="PKS_KS"/>
    <property type="match status" value="1"/>
</dbReference>
<dbReference type="Proteomes" id="UP000517252">
    <property type="component" value="Unassembled WGS sequence"/>
</dbReference>
<keyword evidence="7" id="KW-0012">Acyltransferase</keyword>
<dbReference type="SUPFAM" id="SSF55048">
    <property type="entry name" value="Probable ACP-binding domain of malonyl-CoA ACP transacylase"/>
    <property type="match status" value="1"/>
</dbReference>
<feature type="region of interest" description="C-terminal hotdog fold" evidence="8">
    <location>
        <begin position="1132"/>
        <end position="1289"/>
    </location>
</feature>
<dbReference type="InterPro" id="IPR020807">
    <property type="entry name" value="PKS_DH"/>
</dbReference>
<dbReference type="InterPro" id="IPR032821">
    <property type="entry name" value="PKS_assoc"/>
</dbReference>
<dbReference type="CDD" id="cd05195">
    <property type="entry name" value="enoyl_red"/>
    <property type="match status" value="1"/>
</dbReference>
<evidence type="ECO:0000256" key="3">
    <source>
        <dbReference type="ARBA" id="ARBA00022679"/>
    </source>
</evidence>
<dbReference type="InterPro" id="IPR020841">
    <property type="entry name" value="PKS_Beta-ketoAc_synthase_dom"/>
</dbReference>
<dbReference type="InterPro" id="IPR042104">
    <property type="entry name" value="PKS_dehydratase_sf"/>
</dbReference>
<evidence type="ECO:0000256" key="8">
    <source>
        <dbReference type="PROSITE-ProRule" id="PRU01363"/>
    </source>
</evidence>
<accession>A0A6V8R3G0</accession>
<dbReference type="InterPro" id="IPR009081">
    <property type="entry name" value="PP-bd_ACP"/>
</dbReference>
<dbReference type="InterPro" id="IPR036291">
    <property type="entry name" value="NAD(P)-bd_dom_sf"/>
</dbReference>
<keyword evidence="5" id="KW-0560">Oxidoreductase</keyword>
<feature type="domain" description="PKS/mFAS DH" evidence="11">
    <location>
        <begin position="974"/>
        <end position="1289"/>
    </location>
</feature>
<keyword evidence="4" id="KW-0521">NADP</keyword>
<dbReference type="GO" id="GO:0016491">
    <property type="term" value="F:oxidoreductase activity"/>
    <property type="evidence" value="ECO:0007669"/>
    <property type="project" value="UniProtKB-KW"/>
</dbReference>
<dbReference type="SUPFAM" id="SSF47336">
    <property type="entry name" value="ACP-like"/>
    <property type="match status" value="1"/>
</dbReference>
<dbReference type="InterPro" id="IPR011032">
    <property type="entry name" value="GroES-like_sf"/>
</dbReference>
<dbReference type="Pfam" id="PF02801">
    <property type="entry name" value="Ketoacyl-synt_C"/>
    <property type="match status" value="1"/>
</dbReference>
<feature type="region of interest" description="N-terminal hotdog fold" evidence="8">
    <location>
        <begin position="974"/>
        <end position="1118"/>
    </location>
</feature>
<dbReference type="InterPro" id="IPR049551">
    <property type="entry name" value="PKS_DH_C"/>
</dbReference>
<evidence type="ECO:0000259" key="9">
    <source>
        <dbReference type="PROSITE" id="PS50075"/>
    </source>
</evidence>
<evidence type="ECO:0000313" key="13">
    <source>
        <dbReference type="Proteomes" id="UP000517252"/>
    </source>
</evidence>
<feature type="domain" description="Carrier" evidence="9">
    <location>
        <begin position="2353"/>
        <end position="2431"/>
    </location>
</feature>
<dbReference type="EMBL" id="BLZH01000012">
    <property type="protein sequence ID" value="GFP59100.1"/>
    <property type="molecule type" value="Genomic_DNA"/>
</dbReference>
<dbReference type="InterPro" id="IPR036736">
    <property type="entry name" value="ACP-like_sf"/>
</dbReference>
<organism evidence="12 13">
    <name type="scientific">Trichoderma asperellum</name>
    <name type="common">Filamentous fungus</name>
    <dbReference type="NCBI Taxonomy" id="101201"/>
    <lineage>
        <taxon>Eukaryota</taxon>
        <taxon>Fungi</taxon>
        <taxon>Dikarya</taxon>
        <taxon>Ascomycota</taxon>
        <taxon>Pezizomycotina</taxon>
        <taxon>Sordariomycetes</taxon>
        <taxon>Hypocreomycetidae</taxon>
        <taxon>Hypocreales</taxon>
        <taxon>Hypocreaceae</taxon>
        <taxon>Trichoderma</taxon>
    </lineage>
</organism>
<dbReference type="PROSITE" id="PS50075">
    <property type="entry name" value="CARRIER"/>
    <property type="match status" value="1"/>
</dbReference>
<dbReference type="SUPFAM" id="SSF52151">
    <property type="entry name" value="FabD/lysophospholipase-like"/>
    <property type="match status" value="1"/>
</dbReference>
<sequence>MFTLEPALDVPSDSESLLRSHAKDAIVVTETSYLNDEMQETSGPSSAFTVEDNTVCIVGMACHLPGGITSPSGLWDYLYNKKTAQCTVPLERYDFRGFYNKDGSRAGVMAVDGGYFINEDVRKFDPSFFGINNLEASYMDPQQRKLLEVVYECFENAGLSMEDVNGTSTGVYVGNFTADYSVMQSRDTDYVHRLSATGSGTSIMANRVSHVFNLHGPSFTLDTACSSTIYALHQAVNAIKNGDCDSAIVAGANLVMSPEQHFGTAKGGFLSPTSACHTFDTSADGYARAEALNAIYITKLTSAMKSDRKIHAVIRGTAINANGKTPGITLPDAKMQAAVIRKAYQNAGLSFADTDYVECHGTGTPVGDPIEVDGIAACFAGREGEPLRLGAVKTNMGHSEAASGLTSIIKVALAFEHGVIPPTYGVKNINPKLKLKERNMKVMTENEAWPRAIRRASVNSFGYGGANGHVILESIGSYFVGSLASSPVSRTLTSPYESSKDQVFVLPFSASSGKSLEARRKQNIETLERTEPKDVKALAAAMSKRQAKLRLRDFVLASVKGDSQPSLIEMADAGDKASPGAQPLPFAFVFTGQGAQYANMAKELIENDIGFLASIRDLDEVLQSLPAEYKPSWTLEQTLLDKPAVSKINDVTRSQPICTAVQVALVNMLRSWGVSPTAVIGHSSGEIAAAYGAGLLTASEAILAAYFRGFAVGQLKSRGNMMAAGISPAAANALIEELGLKEVRVACVNAPESVTLSGAIKDIDALQTELQKEGKFARKLETGGRAYHSHMMVEIGDLYESLVTPHFTSKKDGDMEAEMFSTVGHSPDVLGTVDASTNMASYFRKNLEQPVQFSTGLTKMITGDKYHLVEIGPHSALKGPIQQIRTGAKRDKEVVPYSPTLVRKENAYVCLKKLAGTLFSYGHTLDWYAVNSVPRHQSLPVPILASYPWDYSKPLPWHEPRASVEHRHRKHIRHELLGTRATAGNGIEWCWRNIPRVSEMPWLRDHKLGESQIVLPGAAYMSIAIEALSQVLDIKSKLVAGESYGFEFENVNISAAFVVPEENDAGADSLELHTVMTQRKISTANTSGNWYEFSVSSFQSGVATLHCMGSIRVSESTLAPKDGAVEVQEQGYEVWSMARWYAKAKEEGLNFGPTFQSLTSLHTDGNRISTDSISTTYLAPPSEAANGMFYAMHPITIDACFQAAIIGGTAGVVNDLKAFIPCFISNCSIQIPKGGSASLGSQEVRIHTSMEKTGFASRAVAFTLRLPDGTPAIDVPHLRMNLYTGKSPVEPETSMYLQRQPCLRVQWKPDVLRLQPGSESAIREFIEAFSEEQSDDLNDNGALMVFAALLDLFGHKIPRMSVLELGQDRQWTPKDCQAILGKDTAFPRFKSWNDGKLGEDNKLAIENAKSSDPYDTILIPHLSVSKKVWSKAAEEVISQVSDNGIVITRKTKDAVSALQAAGFTTLELPNETLAAVRNAKQTGLENKEVVIVKPNQSSASIDTLADAVAAHLKKNAGVERLSSVTLANIETVALHDQVVCVSVMEMENEFLATISSEDMDLFRKITDNVSDLLWLTGANMLSAPNPNLTLSSGLSRALMLEQPALRYTVLDVGADITEPSYLDAICNNVSAALTFRYATDDKEFIQKDGILYVSRFTPDFELNSLFRQRMTPNDTMKLVPLGEVGPARLSVGQVGMTDTIHFQQISELKTTPPAGFVDVDLRAVGLNAKDIYAINGRVETKEATTALDFGGVVSAVGPGVEHLKVGDRVAGFIPNHFSTTERVPVQAVHKMLPEEEFTVVPTLLGVYCTALVALKDRAHLRAGESVLIHSGAGAFGLAAITLAKHLGATVFATVGSQSKREYLVKEMGVPTENIFHSRNASFVDDIMAATGGRGVNVIVNSLIGDLMHASWSCIAPFGRFVEIGKRELIDAGKLDMRVFLKNATFTAFDLSEFFYDSDSYYQDVVFNHTAEVVKMYRAGIIKASPIATYDVSEIGHAYRYFGNKDRVGKVVVSMENPNSLVQVMPATYQSVFSPEKTYLLVGCLGGLGRSLSRWMMSRGARKFCFLGRSGCDKPSAAELVNRLRDAGATVTVVRGDVSEEDHVREAVVAAAKDGPIGGVVQAAMGLSEALFSVMTNKAWHTGIQPKWKGSWNLHNALEGYDADLDFFLLTSSISGTCGTATESNYCAANNFLDSFAKWRRSQGKPAVSVGLGMISEVGYLHENPEIEAMLLRKGIQPLNEDEFLQVLDYGIAGPWSDAEFARGVSMPSEAAHILTGLESYGARKLMAQGFEVNNGVTEEARATILAASLLAEKDANDEEKSGDVGQLAAAAEWFKDVPAGAVSMLAPEASAPTMLDAILRLTKKRFSNLILMQLDAVDDRAPLPSFGVDSMLAAEFRTWFFNTFKVDVPFLDIVSPQKSLHTLAEFVEEKLVASWAS</sequence>
<dbReference type="InterPro" id="IPR016039">
    <property type="entry name" value="Thiolase-like"/>
</dbReference>
<dbReference type="Pfam" id="PF08659">
    <property type="entry name" value="KR"/>
    <property type="match status" value="1"/>
</dbReference>
<dbReference type="FunFam" id="3.40.50.720:FF:000209">
    <property type="entry name" value="Polyketide synthase Pks12"/>
    <property type="match status" value="1"/>
</dbReference>
<dbReference type="InterPro" id="IPR014030">
    <property type="entry name" value="Ketoacyl_synth_N"/>
</dbReference>
<dbReference type="PROSITE" id="PS52019">
    <property type="entry name" value="PKS_MFAS_DH"/>
    <property type="match status" value="1"/>
</dbReference>
<dbReference type="InterPro" id="IPR016035">
    <property type="entry name" value="Acyl_Trfase/lysoPLipase"/>
</dbReference>
<dbReference type="InterPro" id="IPR018201">
    <property type="entry name" value="Ketoacyl_synth_AS"/>
</dbReference>
<dbReference type="Gene3D" id="3.40.47.10">
    <property type="match status" value="1"/>
</dbReference>
<dbReference type="GO" id="GO:1901336">
    <property type="term" value="P:lactone biosynthetic process"/>
    <property type="evidence" value="ECO:0007669"/>
    <property type="project" value="UniProtKB-ARBA"/>
</dbReference>
<name>A0A6V8R3G0_TRIAP</name>
<evidence type="ECO:0000259" key="11">
    <source>
        <dbReference type="PROSITE" id="PS52019"/>
    </source>
</evidence>
<proteinExistence type="predicted"/>
<feature type="active site" description="Proton donor; for dehydratase activity" evidence="8">
    <location>
        <position position="1198"/>
    </location>
</feature>
<evidence type="ECO:0000259" key="10">
    <source>
        <dbReference type="PROSITE" id="PS52004"/>
    </source>
</evidence>
<dbReference type="PROSITE" id="PS00606">
    <property type="entry name" value="KS3_1"/>
    <property type="match status" value="1"/>
</dbReference>
<dbReference type="InterPro" id="IPR049552">
    <property type="entry name" value="PKS_DH_N"/>
</dbReference>
<evidence type="ECO:0000256" key="7">
    <source>
        <dbReference type="ARBA" id="ARBA00023315"/>
    </source>
</evidence>
<dbReference type="SMART" id="SM00826">
    <property type="entry name" value="PKS_DH"/>
    <property type="match status" value="1"/>
</dbReference>